<dbReference type="AlphaFoldDB" id="A0A6N8EZ60"/>
<gene>
    <name evidence="1" type="ORF">GNQ08_22180</name>
</gene>
<dbReference type="EMBL" id="WNZZ01000021">
    <property type="protein sequence ID" value="MUG25079.1"/>
    <property type="molecule type" value="Genomic_DNA"/>
</dbReference>
<sequence length="321" mass="35595">MVLFGNGNVKSCAELVEAYRTKENKPQPAQAEKLLFDGVEGRDVYNISAPFEDEGEPVIAGRVENRDSEVSEIHFFVRREERWTPRDGAPVFALQDPFLTRISGELVFGGVETFPHPSEEGKVSWRTVFYKGPSLANLEQFFRGPDQMKDLRLVELSDGTIGVFTRPQGEKGGRGKIGFARVNALSELTVEAVLEAPLLEQFRDEEWGGCNEIHVLSNGKLGVLGHIARFDEQGDRHYYPMVFVYDPANGTYSDMEIIAERADFLEGPSKRPDLADVVFSGGLVRGEGGKAELYAGVSDAEAQKLKIDDPFAGYENEANQP</sequence>
<dbReference type="SUPFAM" id="SSF75005">
    <property type="entry name" value="Arabinanase/levansucrase/invertase"/>
    <property type="match status" value="1"/>
</dbReference>
<dbReference type="InterPro" id="IPR023296">
    <property type="entry name" value="Glyco_hydro_beta-prop_sf"/>
</dbReference>
<dbReference type="Proteomes" id="UP000442469">
    <property type="component" value="Unassembled WGS sequence"/>
</dbReference>
<comment type="caution">
    <text evidence="1">The sequence shown here is derived from an EMBL/GenBank/DDBJ whole genome shotgun (WGS) entry which is preliminary data.</text>
</comment>
<dbReference type="PANTHER" id="PTHR37036:SF2">
    <property type="entry name" value="DUF1861 FAMILY PROTEIN"/>
    <property type="match status" value="1"/>
</dbReference>
<dbReference type="Gene3D" id="2.115.10.20">
    <property type="entry name" value="Glycosyl hydrolase domain, family 43"/>
    <property type="match status" value="1"/>
</dbReference>
<evidence type="ECO:0000313" key="1">
    <source>
        <dbReference type="EMBL" id="MUG25079.1"/>
    </source>
</evidence>
<name>A0A6N8EZ60_PAEMA</name>
<accession>A0A6N8EZ60</accession>
<evidence type="ECO:0000313" key="2">
    <source>
        <dbReference type="Proteomes" id="UP000442469"/>
    </source>
</evidence>
<dbReference type="InterPro" id="IPR015045">
    <property type="entry name" value="MPT-1-like_LmxM"/>
</dbReference>
<organism evidence="1 2">
    <name type="scientific">Paenibacillus macerans</name>
    <name type="common">Bacillus macerans</name>
    <dbReference type="NCBI Taxonomy" id="44252"/>
    <lineage>
        <taxon>Bacteria</taxon>
        <taxon>Bacillati</taxon>
        <taxon>Bacillota</taxon>
        <taxon>Bacilli</taxon>
        <taxon>Bacillales</taxon>
        <taxon>Paenibacillaceae</taxon>
        <taxon>Paenibacillus</taxon>
    </lineage>
</organism>
<dbReference type="PANTHER" id="PTHR37036">
    <property type="match status" value="1"/>
</dbReference>
<protein>
    <submittedName>
        <fullName evidence="1">DUF1861 family protein</fullName>
    </submittedName>
</protein>
<reference evidence="1 2" key="1">
    <citation type="submission" date="2019-11" db="EMBL/GenBank/DDBJ databases">
        <title>Draft genome sequences of five Paenibacillus species of dairy origin.</title>
        <authorList>
            <person name="Olajide A.M."/>
            <person name="Chen S."/>
            <person name="Lapointe G."/>
        </authorList>
    </citation>
    <scope>NUCLEOTIDE SEQUENCE [LARGE SCALE GENOMIC DNA]</scope>
    <source>
        <strain evidence="1 2">3CT49</strain>
    </source>
</reference>
<dbReference type="RefSeq" id="WP_155620845.1">
    <property type="nucleotide sequence ID" value="NZ_JAQCVN010000076.1"/>
</dbReference>
<dbReference type="Pfam" id="PF08950">
    <property type="entry name" value="DUF1861"/>
    <property type="match status" value="1"/>
</dbReference>
<proteinExistence type="predicted"/>